<dbReference type="EMBL" id="JACVVK020000213">
    <property type="protein sequence ID" value="KAK7484240.1"/>
    <property type="molecule type" value="Genomic_DNA"/>
</dbReference>
<accession>A0ABD0JIS9</accession>
<organism evidence="2 4">
    <name type="scientific">Batillaria attramentaria</name>
    <dbReference type="NCBI Taxonomy" id="370345"/>
    <lineage>
        <taxon>Eukaryota</taxon>
        <taxon>Metazoa</taxon>
        <taxon>Spiralia</taxon>
        <taxon>Lophotrochozoa</taxon>
        <taxon>Mollusca</taxon>
        <taxon>Gastropoda</taxon>
        <taxon>Caenogastropoda</taxon>
        <taxon>Sorbeoconcha</taxon>
        <taxon>Cerithioidea</taxon>
        <taxon>Batillariidae</taxon>
        <taxon>Batillaria</taxon>
    </lineage>
</organism>
<name>A0ABD0JIS9_9CAEN</name>
<reference evidence="2 4" key="2">
    <citation type="journal article" date="2023" name="Sci. Data">
        <title>Genome assembly of the Korean intertidal mud-creeper Batillaria attramentaria.</title>
        <authorList>
            <person name="Patra A.K."/>
            <person name="Ho P.T."/>
            <person name="Jun S."/>
            <person name="Lee S.J."/>
            <person name="Kim Y."/>
            <person name="Won Y.J."/>
        </authorList>
    </citation>
    <scope>NUCLEOTIDE SEQUENCE [LARGE SCALE GENOMIC DNA]</scope>
    <source>
        <strain evidence="2">Wonlab-2016</strain>
    </source>
</reference>
<evidence type="ECO:0000313" key="3">
    <source>
        <dbReference type="EMBL" id="KAK7484240.1"/>
    </source>
</evidence>
<reference evidence="2" key="3">
    <citation type="submission" date="2023-01" db="EMBL/GenBank/DDBJ databases">
        <authorList>
            <person name="Patra A."/>
        </authorList>
    </citation>
    <scope>NUCLEOTIDE SEQUENCE</scope>
    <source>
        <strain evidence="2">Wonlab-2016</strain>
        <tissue evidence="2">Foot muscle</tissue>
    </source>
</reference>
<feature type="coiled-coil region" evidence="1">
    <location>
        <begin position="34"/>
        <end position="123"/>
    </location>
</feature>
<evidence type="ECO:0000313" key="2">
    <source>
        <dbReference type="EMBL" id="KAK7474586.1"/>
    </source>
</evidence>
<evidence type="ECO:0000256" key="1">
    <source>
        <dbReference type="SAM" id="Coils"/>
    </source>
</evidence>
<reference evidence="2" key="1">
    <citation type="submission" date="2020-09" db="EMBL/GenBank/DDBJ databases">
        <authorList>
            <person name="Won Y."/>
        </authorList>
    </citation>
    <scope>NUCLEOTIDE SEQUENCE</scope>
    <source>
        <strain evidence="2">Wonlab-2016</strain>
        <tissue evidence="2">Foot muscle</tissue>
    </source>
</reference>
<dbReference type="EMBL" id="JACVVK020000432">
    <property type="protein sequence ID" value="KAK7474586.1"/>
    <property type="molecule type" value="Genomic_DNA"/>
</dbReference>
<keyword evidence="4" id="KW-1185">Reference proteome</keyword>
<dbReference type="Proteomes" id="UP001519460">
    <property type="component" value="Unassembled WGS sequence"/>
</dbReference>
<evidence type="ECO:0000313" key="4">
    <source>
        <dbReference type="Proteomes" id="UP001519460"/>
    </source>
</evidence>
<protein>
    <submittedName>
        <fullName evidence="2">Uncharacterized protein</fullName>
    </submittedName>
</protein>
<comment type="caution">
    <text evidence="2">The sequence shown here is derived from an EMBL/GenBank/DDBJ whole genome shotgun (WGS) entry which is preliminary data.</text>
</comment>
<dbReference type="AlphaFoldDB" id="A0ABD0JIS9"/>
<keyword evidence="1" id="KW-0175">Coiled coil</keyword>
<sequence length="144" mass="16267">MEEDIPMLGLSDLATGPLSHFGWCEPCKTKDEEIARLNQEHATNELNFKALKKKIIATEELTVLEAQLMNALEEMEPVKKAKKELEAALGKKDEEIERLQIKLDSAESLNNQYEMRLATIELTHRNADDAVSDSKKKMNALEQG</sequence>
<proteinExistence type="predicted"/>
<gene>
    <name evidence="3" type="ORF">BaRGS_00024489</name>
    <name evidence="2" type="ORF">BaRGS_00034170</name>
</gene>